<evidence type="ECO:0000259" key="15">
    <source>
        <dbReference type="SMART" id="SM00478"/>
    </source>
</evidence>
<keyword evidence="10 16" id="KW-0378">Hydrolase</keyword>
<evidence type="ECO:0000313" key="16">
    <source>
        <dbReference type="EMBL" id="EEQ63986.1"/>
    </source>
</evidence>
<dbReference type="SUPFAM" id="SSF55811">
    <property type="entry name" value="Nudix"/>
    <property type="match status" value="1"/>
</dbReference>
<evidence type="ECO:0000256" key="3">
    <source>
        <dbReference type="ARBA" id="ARBA00002933"/>
    </source>
</evidence>
<dbReference type="InterPro" id="IPR003265">
    <property type="entry name" value="HhH-GPD_domain"/>
</dbReference>
<evidence type="ECO:0000256" key="11">
    <source>
        <dbReference type="ARBA" id="ARBA00023004"/>
    </source>
</evidence>
<dbReference type="GO" id="GO:0006298">
    <property type="term" value="P:mismatch repair"/>
    <property type="evidence" value="ECO:0007669"/>
    <property type="project" value="TreeGrafter"/>
</dbReference>
<dbReference type="InterPro" id="IPR003651">
    <property type="entry name" value="Endonuclease3_FeS-loop_motif"/>
</dbReference>
<dbReference type="GO" id="GO:0032357">
    <property type="term" value="F:oxidized purine DNA binding"/>
    <property type="evidence" value="ECO:0007669"/>
    <property type="project" value="TreeGrafter"/>
</dbReference>
<dbReference type="Gene3D" id="1.10.1670.10">
    <property type="entry name" value="Helix-hairpin-Helix base-excision DNA repair enzymes (C-terminal)"/>
    <property type="match status" value="1"/>
</dbReference>
<comment type="catalytic activity">
    <reaction evidence="1">
        <text>Hydrolyzes free adenine bases from 7,8-dihydro-8-oxoguanine:adenine mismatched double-stranded DNA, leaving an apurinic site.</text>
        <dbReference type="EC" id="3.2.2.31"/>
    </reaction>
</comment>
<evidence type="ECO:0000256" key="8">
    <source>
        <dbReference type="ARBA" id="ARBA00022723"/>
    </source>
</evidence>
<evidence type="ECO:0000256" key="2">
    <source>
        <dbReference type="ARBA" id="ARBA00001966"/>
    </source>
</evidence>
<dbReference type="InterPro" id="IPR004035">
    <property type="entry name" value="Endouclease-III_FeS-bd_BS"/>
</dbReference>
<dbReference type="GO" id="GO:0000701">
    <property type="term" value="F:purine-specific mismatch base pair DNA N-glycosylase activity"/>
    <property type="evidence" value="ECO:0007669"/>
    <property type="project" value="UniProtKB-EC"/>
</dbReference>
<dbReference type="PROSITE" id="PS01155">
    <property type="entry name" value="ENDONUCLEASE_III_2"/>
    <property type="match status" value="1"/>
</dbReference>
<sequence length="331" mass="38024">MNTPPNPSSLHTEILLWYSKEGRKSLPWRDKSQKNRAYRVWISEIMLQQTQVKTVLENYYFPFLEKFPTLESLANAKEEEVLLQWRGLGYYTRARNLLKTAKICKESFNGELPKNLDLLQKLPGIGRYTAGAIACFGFDCAVSFVDSNIKRILTRFFALQNPTQNLLESKAKEILNCYDPFNHNQALLDIGATICTPKNPLCPKCPLQNFCQGKANPFLYTQTQKTTTIKKDLLLGIYIQNSKIALTKSTNKLYYNLYNFPNLTSKTPKLLGTLKHTYTKYNLTLHLYKLNSCSQIAANQKLEFFSPSELKSLPISNMTLKILQFLKIFSN</sequence>
<keyword evidence="12" id="KW-0411">Iron-sulfur</keyword>
<name>C5F0H3_9HELI</name>
<evidence type="ECO:0000256" key="4">
    <source>
        <dbReference type="ARBA" id="ARBA00008343"/>
    </source>
</evidence>
<evidence type="ECO:0000256" key="5">
    <source>
        <dbReference type="ARBA" id="ARBA00012045"/>
    </source>
</evidence>
<dbReference type="SMART" id="SM00478">
    <property type="entry name" value="ENDO3c"/>
    <property type="match status" value="1"/>
</dbReference>
<comment type="function">
    <text evidence="3">Adenine glycosylase active on G-A mispairs. MutY also corrects error-prone DNA synthesis past GO lesions which are due to the oxidatively damaged form of guanine: 7,8-dihydro-8-oxoguanine (8-oxo-dGTP).</text>
</comment>
<evidence type="ECO:0000256" key="7">
    <source>
        <dbReference type="ARBA" id="ARBA00022485"/>
    </source>
</evidence>
<dbReference type="GO" id="GO:0006284">
    <property type="term" value="P:base-excision repair"/>
    <property type="evidence" value="ECO:0007669"/>
    <property type="project" value="InterPro"/>
</dbReference>
<keyword evidence="11" id="KW-0408">Iron</keyword>
<dbReference type="EMBL" id="DS990444">
    <property type="protein sequence ID" value="EEQ63986.1"/>
    <property type="molecule type" value="Genomic_DNA"/>
</dbReference>
<dbReference type="PANTHER" id="PTHR42944:SF1">
    <property type="entry name" value="ADENINE DNA GLYCOSYLASE"/>
    <property type="match status" value="1"/>
</dbReference>
<keyword evidence="13" id="KW-0234">DNA repair</keyword>
<dbReference type="InterPro" id="IPR000445">
    <property type="entry name" value="HhH_motif"/>
</dbReference>
<dbReference type="CDD" id="cd00056">
    <property type="entry name" value="ENDO3c"/>
    <property type="match status" value="1"/>
</dbReference>
<comment type="similarity">
    <text evidence="4">Belongs to the Nth/MutY family.</text>
</comment>
<keyword evidence="7" id="KW-0004">4Fe-4S</keyword>
<reference evidence="17" key="1">
    <citation type="journal article" date="2014" name="Genome Announc.">
        <title>Draft genome sequences of six enterohepatic helicobacter species isolated from humans and one from rhesus macaques.</title>
        <authorList>
            <person name="Shen Z."/>
            <person name="Sheh A."/>
            <person name="Young S.K."/>
            <person name="Abouelliel A."/>
            <person name="Ward D.V."/>
            <person name="Earl A.M."/>
            <person name="Fox J.G."/>
        </authorList>
    </citation>
    <scope>NUCLEOTIDE SEQUENCE [LARGE SCALE GENOMIC DNA]</scope>
    <source>
        <strain evidence="17">MIT 98-5489</strain>
    </source>
</reference>
<dbReference type="FunFam" id="1.10.340.30:FF:000002">
    <property type="entry name" value="Adenine DNA glycosylase"/>
    <property type="match status" value="1"/>
</dbReference>
<dbReference type="AlphaFoldDB" id="C5F0H3"/>
<evidence type="ECO:0000256" key="12">
    <source>
        <dbReference type="ARBA" id="ARBA00023014"/>
    </source>
</evidence>
<dbReference type="eggNOG" id="COG1194">
    <property type="taxonomic scope" value="Bacteria"/>
</dbReference>
<evidence type="ECO:0000313" key="17">
    <source>
        <dbReference type="Proteomes" id="UP000003953"/>
    </source>
</evidence>
<evidence type="ECO:0000256" key="6">
    <source>
        <dbReference type="ARBA" id="ARBA00022023"/>
    </source>
</evidence>
<dbReference type="InterPro" id="IPR044298">
    <property type="entry name" value="MIG/MutY"/>
</dbReference>
<dbReference type="Pfam" id="PF00730">
    <property type="entry name" value="HhH-GPD"/>
    <property type="match status" value="1"/>
</dbReference>
<dbReference type="InterPro" id="IPR005760">
    <property type="entry name" value="A/G_AdeGlyc_MutY"/>
</dbReference>
<protein>
    <recommendedName>
        <fullName evidence="6">Adenine DNA glycosylase</fullName>
        <ecNumber evidence="5">3.2.2.31</ecNumber>
    </recommendedName>
</protein>
<dbReference type="PROSITE" id="PS00764">
    <property type="entry name" value="ENDONUCLEASE_III_1"/>
    <property type="match status" value="1"/>
</dbReference>
<keyword evidence="14 16" id="KW-0326">Glycosidase</keyword>
<dbReference type="GO" id="GO:0051539">
    <property type="term" value="F:4 iron, 4 sulfur cluster binding"/>
    <property type="evidence" value="ECO:0007669"/>
    <property type="project" value="UniProtKB-KW"/>
</dbReference>
<dbReference type="Gene3D" id="1.10.340.30">
    <property type="entry name" value="Hypothetical protein, domain 2"/>
    <property type="match status" value="1"/>
</dbReference>
<dbReference type="SUPFAM" id="SSF48150">
    <property type="entry name" value="DNA-glycosylase"/>
    <property type="match status" value="1"/>
</dbReference>
<dbReference type="NCBIfam" id="TIGR01084">
    <property type="entry name" value="mutY"/>
    <property type="match status" value="1"/>
</dbReference>
<dbReference type="Pfam" id="PF10576">
    <property type="entry name" value="EndIII_4Fe-2S"/>
    <property type="match status" value="1"/>
</dbReference>
<keyword evidence="17" id="KW-1185">Reference proteome</keyword>
<dbReference type="GO" id="GO:0046872">
    <property type="term" value="F:metal ion binding"/>
    <property type="evidence" value="ECO:0007669"/>
    <property type="project" value="UniProtKB-KW"/>
</dbReference>
<gene>
    <name evidence="16" type="primary">mutY</name>
    <name evidence="16" type="ORF">HPMG_01443</name>
</gene>
<dbReference type="InterPro" id="IPR004036">
    <property type="entry name" value="Endonuclease-III-like_CS2"/>
</dbReference>
<dbReference type="HOGENOM" id="CLU_012862_0_2_7"/>
<evidence type="ECO:0000256" key="9">
    <source>
        <dbReference type="ARBA" id="ARBA00022763"/>
    </source>
</evidence>
<dbReference type="EC" id="3.2.2.31" evidence="5"/>
<dbReference type="SMART" id="SM00525">
    <property type="entry name" value="FES"/>
    <property type="match status" value="1"/>
</dbReference>
<comment type="cofactor">
    <cofactor evidence="2">
        <name>[4Fe-4S] cluster</name>
        <dbReference type="ChEBI" id="CHEBI:49883"/>
    </cofactor>
</comment>
<dbReference type="InterPro" id="IPR011257">
    <property type="entry name" value="DNA_glycosylase"/>
</dbReference>
<evidence type="ECO:0000256" key="1">
    <source>
        <dbReference type="ARBA" id="ARBA00000843"/>
    </source>
</evidence>
<proteinExistence type="inferred from homology"/>
<feature type="domain" description="HhH-GPD" evidence="15">
    <location>
        <begin position="46"/>
        <end position="193"/>
    </location>
</feature>
<keyword evidence="9" id="KW-0227">DNA damage</keyword>
<dbReference type="Pfam" id="PF00633">
    <property type="entry name" value="HHH"/>
    <property type="match status" value="1"/>
</dbReference>
<evidence type="ECO:0000256" key="14">
    <source>
        <dbReference type="ARBA" id="ARBA00023295"/>
    </source>
</evidence>
<dbReference type="InterPro" id="IPR015797">
    <property type="entry name" value="NUDIX_hydrolase-like_dom_sf"/>
</dbReference>
<organism evidence="16 17">
    <name type="scientific">Helicobacter pullorum MIT 98-5489</name>
    <dbReference type="NCBI Taxonomy" id="537972"/>
    <lineage>
        <taxon>Bacteria</taxon>
        <taxon>Pseudomonadati</taxon>
        <taxon>Campylobacterota</taxon>
        <taxon>Epsilonproteobacteria</taxon>
        <taxon>Campylobacterales</taxon>
        <taxon>Helicobacteraceae</taxon>
        <taxon>Helicobacter</taxon>
    </lineage>
</organism>
<dbReference type="GO" id="GO:0034039">
    <property type="term" value="F:8-oxo-7,8-dihydroguanine DNA N-glycosylase activity"/>
    <property type="evidence" value="ECO:0007669"/>
    <property type="project" value="TreeGrafter"/>
</dbReference>
<evidence type="ECO:0000256" key="10">
    <source>
        <dbReference type="ARBA" id="ARBA00022801"/>
    </source>
</evidence>
<dbReference type="GO" id="GO:0035485">
    <property type="term" value="F:adenine/guanine mispair binding"/>
    <property type="evidence" value="ECO:0007669"/>
    <property type="project" value="TreeGrafter"/>
</dbReference>
<dbReference type="Proteomes" id="UP000003953">
    <property type="component" value="Unassembled WGS sequence"/>
</dbReference>
<dbReference type="RefSeq" id="WP_005022599.1">
    <property type="nucleotide sequence ID" value="NZ_DS990444.1"/>
</dbReference>
<keyword evidence="8" id="KW-0479">Metal-binding</keyword>
<dbReference type="InterPro" id="IPR023170">
    <property type="entry name" value="HhH_base_excis_C"/>
</dbReference>
<accession>C5F0H3</accession>
<dbReference type="PANTHER" id="PTHR42944">
    <property type="entry name" value="ADENINE DNA GLYCOSYLASE"/>
    <property type="match status" value="1"/>
</dbReference>
<evidence type="ECO:0000256" key="13">
    <source>
        <dbReference type="ARBA" id="ARBA00023204"/>
    </source>
</evidence>
<dbReference type="Gene3D" id="3.90.79.10">
    <property type="entry name" value="Nucleoside Triphosphate Pyrophosphohydrolase"/>
    <property type="match status" value="1"/>
</dbReference>